<dbReference type="EMBL" id="JACHMH010000001">
    <property type="protein sequence ID" value="MBB4679173.1"/>
    <property type="molecule type" value="Genomic_DNA"/>
</dbReference>
<keyword evidence="2" id="KW-1185">Reference proteome</keyword>
<dbReference type="SFLD" id="SFLDG01135">
    <property type="entry name" value="C1.5.6:_HAD__Beta-PGM__Phospha"/>
    <property type="match status" value="1"/>
</dbReference>
<dbReference type="NCBIfam" id="TIGR01549">
    <property type="entry name" value="HAD-SF-IA-v1"/>
    <property type="match status" value="1"/>
</dbReference>
<dbReference type="SFLD" id="SFLDG01129">
    <property type="entry name" value="C1.5:_HAD__Beta-PGM__Phosphata"/>
    <property type="match status" value="1"/>
</dbReference>
<keyword evidence="1" id="KW-0378">Hydrolase</keyword>
<dbReference type="Pfam" id="PF00702">
    <property type="entry name" value="Hydrolase"/>
    <property type="match status" value="1"/>
</dbReference>
<dbReference type="Gene3D" id="3.40.50.1000">
    <property type="entry name" value="HAD superfamily/HAD-like"/>
    <property type="match status" value="1"/>
</dbReference>
<dbReference type="InterPro" id="IPR023214">
    <property type="entry name" value="HAD_sf"/>
</dbReference>
<comment type="caution">
    <text evidence="1">The sequence shown here is derived from an EMBL/GenBank/DDBJ whole genome shotgun (WGS) entry which is preliminary data.</text>
</comment>
<dbReference type="NCBIfam" id="TIGR01509">
    <property type="entry name" value="HAD-SF-IA-v3"/>
    <property type="match status" value="1"/>
</dbReference>
<protein>
    <submittedName>
        <fullName evidence="1">HAD superfamily hydrolase (TIGR01509 family)</fullName>
    </submittedName>
</protein>
<dbReference type="GO" id="GO:0016787">
    <property type="term" value="F:hydrolase activity"/>
    <property type="evidence" value="ECO:0007669"/>
    <property type="project" value="UniProtKB-KW"/>
</dbReference>
<organism evidence="1 2">
    <name type="scientific">Crossiella cryophila</name>
    <dbReference type="NCBI Taxonomy" id="43355"/>
    <lineage>
        <taxon>Bacteria</taxon>
        <taxon>Bacillati</taxon>
        <taxon>Actinomycetota</taxon>
        <taxon>Actinomycetes</taxon>
        <taxon>Pseudonocardiales</taxon>
        <taxon>Pseudonocardiaceae</taxon>
        <taxon>Crossiella</taxon>
    </lineage>
</organism>
<dbReference type="InterPro" id="IPR036412">
    <property type="entry name" value="HAD-like_sf"/>
</dbReference>
<dbReference type="InterPro" id="IPR023198">
    <property type="entry name" value="PGP-like_dom2"/>
</dbReference>
<sequence length="246" mass="26288">MSDHDVSPLLEALPRPARSTGFPAAVLWDMDGTLVDSEKVWDISLDDLAAELGGTLSLATRQAMVGSNQERTIAMLFTELGLAHVESELAAASAWLTRRTAELFTLGLPWRPGALEALRMVRASGLPTALVTSTQRDLTELALDSIGREFFDFTLCGDEVSRTKPHPEPYLTAAARLGVAPADCLVVEDSPTGAASAAAAGCTVLVVPCEVPVEPGPRRVFRDTLENLDLATLAGLRSEQYDDTAR</sequence>
<dbReference type="Gene3D" id="1.10.150.240">
    <property type="entry name" value="Putative phosphatase, domain 2"/>
    <property type="match status" value="1"/>
</dbReference>
<dbReference type="InterPro" id="IPR006439">
    <property type="entry name" value="HAD-SF_hydro_IA"/>
</dbReference>
<dbReference type="AlphaFoldDB" id="A0A7W7CG58"/>
<evidence type="ECO:0000313" key="1">
    <source>
        <dbReference type="EMBL" id="MBB4679173.1"/>
    </source>
</evidence>
<dbReference type="SFLD" id="SFLDS00003">
    <property type="entry name" value="Haloacid_Dehalogenase"/>
    <property type="match status" value="1"/>
</dbReference>
<dbReference type="Proteomes" id="UP000533598">
    <property type="component" value="Unassembled WGS sequence"/>
</dbReference>
<accession>A0A7W7CG58</accession>
<dbReference type="PRINTS" id="PR00413">
    <property type="entry name" value="HADHALOGNASE"/>
</dbReference>
<dbReference type="PANTHER" id="PTHR18901">
    <property type="entry name" value="2-DEOXYGLUCOSE-6-PHOSPHATE PHOSPHATASE 2"/>
    <property type="match status" value="1"/>
</dbReference>
<reference evidence="1 2" key="1">
    <citation type="submission" date="2020-08" db="EMBL/GenBank/DDBJ databases">
        <title>Sequencing the genomes of 1000 actinobacteria strains.</title>
        <authorList>
            <person name="Klenk H.-P."/>
        </authorList>
    </citation>
    <scope>NUCLEOTIDE SEQUENCE [LARGE SCALE GENOMIC DNA]</scope>
    <source>
        <strain evidence="1 2">DSM 44230</strain>
    </source>
</reference>
<dbReference type="SUPFAM" id="SSF56784">
    <property type="entry name" value="HAD-like"/>
    <property type="match status" value="1"/>
</dbReference>
<dbReference type="CDD" id="cd07505">
    <property type="entry name" value="HAD_BPGM-like"/>
    <property type="match status" value="1"/>
</dbReference>
<dbReference type="PANTHER" id="PTHR18901:SF38">
    <property type="entry name" value="PSEUDOURIDINE-5'-PHOSPHATASE"/>
    <property type="match status" value="1"/>
</dbReference>
<gene>
    <name evidence="1" type="ORF">HNR67_005291</name>
</gene>
<evidence type="ECO:0000313" key="2">
    <source>
        <dbReference type="Proteomes" id="UP000533598"/>
    </source>
</evidence>
<proteinExistence type="predicted"/>
<name>A0A7W7CG58_9PSEU</name>